<dbReference type="OrthoDB" id="8580666at2"/>
<dbReference type="InterPro" id="IPR023116">
    <property type="entry name" value="Phosphonoacetate_hydro_insert"/>
</dbReference>
<dbReference type="Gene3D" id="3.30.1360.110">
    <property type="entry name" value="Domain 2, Phosphonoacetate Hydrolase"/>
    <property type="match status" value="1"/>
</dbReference>
<evidence type="ECO:0000313" key="2">
    <source>
        <dbReference type="Proteomes" id="UP000283633"/>
    </source>
</evidence>
<dbReference type="PANTHER" id="PTHR10151:SF120">
    <property type="entry name" value="BIS(5'-ADENOSYL)-TRIPHOSPHATASE"/>
    <property type="match status" value="1"/>
</dbReference>
<dbReference type="RefSeq" id="WP_125072801.1">
    <property type="nucleotide sequence ID" value="NZ_QWZQ01000034.1"/>
</dbReference>
<reference evidence="1 2" key="1">
    <citation type="submission" date="2018-08" db="EMBL/GenBank/DDBJ databases">
        <title>Genome Lactobacillus garii FI11369.</title>
        <authorList>
            <person name="Diaz M."/>
            <person name="Narbad A."/>
        </authorList>
    </citation>
    <scope>NUCLEOTIDE SEQUENCE [LARGE SCALE GENOMIC DNA]</scope>
    <source>
        <strain evidence="1 2">FI11369</strain>
    </source>
</reference>
<dbReference type="AlphaFoldDB" id="A0A3R8KDU1"/>
<protein>
    <submittedName>
        <fullName evidence="1">Phosphodiesterase</fullName>
    </submittedName>
</protein>
<dbReference type="GO" id="GO:0016787">
    <property type="term" value="F:hydrolase activity"/>
    <property type="evidence" value="ECO:0007669"/>
    <property type="project" value="UniProtKB-ARBA"/>
</dbReference>
<sequence length="373" mass="40434">MPSKAMIILIDGASAAYLNATNAPQINRLAQVNAGFLKTVAGQFPTVTNVNHARILTGAFPAENGINGNGFFNRQTGEQTFIESPAYLNAPTIFTRLAHAQRSSALLTVKGKIDQVFGQNATYRINAERPDEELLKKISAPLPPDISSLNSGGWVVQTAKRLIAAKSPDFVYATTNDYVMHHFGPDTPEAQAFIRQIDDQVAAIHALEPERTIYVTADHGMNFKPTLLNLELLLKSHGLAAHILLPLADRYLKNHQYQESGSAYVYAATSDLPAIQRLLTATPGVAAVLTNDEAAQRFQLDPTRIGDLVVLATEDVAFGLQPQTTLTNYPGRSHGSLAELTVPLLRIATSGADTAAFQTSRDLFDQLQTALDF</sequence>
<organism evidence="1 2">
    <name type="scientific">Lactiplantibacillus garii</name>
    <dbReference type="NCBI Taxonomy" id="2306423"/>
    <lineage>
        <taxon>Bacteria</taxon>
        <taxon>Bacillati</taxon>
        <taxon>Bacillota</taxon>
        <taxon>Bacilli</taxon>
        <taxon>Lactobacillales</taxon>
        <taxon>Lactobacillaceae</taxon>
        <taxon>Lactiplantibacillus</taxon>
    </lineage>
</organism>
<accession>A0A3R8KDU1</accession>
<keyword evidence="2" id="KW-1185">Reference proteome</keyword>
<dbReference type="SUPFAM" id="SSF53649">
    <property type="entry name" value="Alkaline phosphatase-like"/>
    <property type="match status" value="1"/>
</dbReference>
<dbReference type="Gene3D" id="3.40.720.10">
    <property type="entry name" value="Alkaline Phosphatase, subunit A"/>
    <property type="match status" value="1"/>
</dbReference>
<evidence type="ECO:0000313" key="1">
    <source>
        <dbReference type="EMBL" id="RRK09964.1"/>
    </source>
</evidence>
<proteinExistence type="predicted"/>
<dbReference type="EMBL" id="QWZQ01000034">
    <property type="protein sequence ID" value="RRK09964.1"/>
    <property type="molecule type" value="Genomic_DNA"/>
</dbReference>
<gene>
    <name evidence="1" type="ORF">D1831_10050</name>
</gene>
<dbReference type="PANTHER" id="PTHR10151">
    <property type="entry name" value="ECTONUCLEOTIDE PYROPHOSPHATASE/PHOSPHODIESTERASE"/>
    <property type="match status" value="1"/>
</dbReference>
<dbReference type="Pfam" id="PF01663">
    <property type="entry name" value="Phosphodiest"/>
    <property type="match status" value="1"/>
</dbReference>
<dbReference type="InterPro" id="IPR002591">
    <property type="entry name" value="Phosphodiest/P_Trfase"/>
</dbReference>
<dbReference type="InterPro" id="IPR017850">
    <property type="entry name" value="Alkaline_phosphatase_core_sf"/>
</dbReference>
<name>A0A3R8KDU1_9LACO</name>
<comment type="caution">
    <text evidence="1">The sequence shown here is derived from an EMBL/GenBank/DDBJ whole genome shotgun (WGS) entry which is preliminary data.</text>
</comment>
<dbReference type="Proteomes" id="UP000283633">
    <property type="component" value="Unassembled WGS sequence"/>
</dbReference>